<dbReference type="EMBL" id="JAVRRD010000004">
    <property type="protein sequence ID" value="KAK5059772.1"/>
    <property type="molecule type" value="Genomic_DNA"/>
</dbReference>
<feature type="transmembrane region" description="Helical" evidence="2">
    <location>
        <begin position="48"/>
        <end position="65"/>
    </location>
</feature>
<gene>
    <name evidence="3" type="ORF">LTR84_009655</name>
</gene>
<protein>
    <recommendedName>
        <fullName evidence="5">Glycosyltransferase 2</fullName>
    </recommendedName>
</protein>
<evidence type="ECO:0000256" key="1">
    <source>
        <dbReference type="SAM" id="MobiDB-lite"/>
    </source>
</evidence>
<dbReference type="Proteomes" id="UP001358417">
    <property type="component" value="Unassembled WGS sequence"/>
</dbReference>
<accession>A0AAV9NKH0</accession>
<keyword evidence="4" id="KW-1185">Reference proteome</keyword>
<evidence type="ECO:0000313" key="3">
    <source>
        <dbReference type="EMBL" id="KAK5059772.1"/>
    </source>
</evidence>
<sequence>MAARSRTTPDHRLHGKKHDSDAAASISTSSSSSISLFRPLKLLRRRRVVLALVTLWLLYLFFKNMPTDVPTVGQRYDPRFGRLTPGPAGPDQVPLKNNRQSAKLWNDEQGYEGPIRFLELGSTLRRALHKPSLQGNVLFAVSKLDNVPRVLPLACSMARNNRTRVHFAFMGRQSGKWDEILALNGLEEADCALYLHDARPDYAAESSINRLDISARASLGHMHSALQLSTVFVGDSDSEGEFLVDALREKASSIGLSTIVIPTGGLAGMSWISSLNARSLSYSSDMSVEIIIHAQSEASANLVRLMRSVKEADYSGWALPRVTIELPARVDPFLTQFLSNFQWPPGDYASESKLVLRRRIDSKPISAVQASLGTLESYFPAVPEKAHLLVLSPDMELSAGYFQYLMYAILEHRYSSQEAGESLMGISLELPMFAPDATTKSPWVALKISDALVSWQAPSSNAGLYFGDKWVEMHWFLTQRLLADPELVKKSRASPVLSHDYPGWLHFALELMQARNYYMLYPRFIQSGNEVMATLHKELAHRPEEYGEVDKKSLGNAGEQSSGMLSEGILTADKEVKRLLQQERRLSADSLVMSLLDTSRSKGQEKGSQTNDIPMISFYGEQMAASESVKDSWKFAAEFARDVAGCSSQLAEEKDQTPSIESLFCLSAS</sequence>
<dbReference type="AlphaFoldDB" id="A0AAV9NKH0"/>
<name>A0AAV9NKH0_9EURO</name>
<dbReference type="PANTHER" id="PTHR33604">
    <property type="entry name" value="OSJNBA0004B13.7 PROTEIN"/>
    <property type="match status" value="1"/>
</dbReference>
<keyword evidence="2" id="KW-1133">Transmembrane helix</keyword>
<dbReference type="RefSeq" id="XP_064709593.1">
    <property type="nucleotide sequence ID" value="XM_064853194.1"/>
</dbReference>
<feature type="region of interest" description="Disordered" evidence="1">
    <location>
        <begin position="1"/>
        <end position="25"/>
    </location>
</feature>
<reference evidence="3 4" key="1">
    <citation type="submission" date="2023-08" db="EMBL/GenBank/DDBJ databases">
        <title>Black Yeasts Isolated from many extreme environments.</title>
        <authorList>
            <person name="Coleine C."/>
            <person name="Stajich J.E."/>
            <person name="Selbmann L."/>
        </authorList>
    </citation>
    <scope>NUCLEOTIDE SEQUENCE [LARGE SCALE GENOMIC DNA]</scope>
    <source>
        <strain evidence="3 4">CCFEE 5792</strain>
    </source>
</reference>
<dbReference type="GeneID" id="89977813"/>
<evidence type="ECO:0000256" key="2">
    <source>
        <dbReference type="SAM" id="Phobius"/>
    </source>
</evidence>
<comment type="caution">
    <text evidence="3">The sequence shown here is derived from an EMBL/GenBank/DDBJ whole genome shotgun (WGS) entry which is preliminary data.</text>
</comment>
<organism evidence="3 4">
    <name type="scientific">Exophiala bonariae</name>
    <dbReference type="NCBI Taxonomy" id="1690606"/>
    <lineage>
        <taxon>Eukaryota</taxon>
        <taxon>Fungi</taxon>
        <taxon>Dikarya</taxon>
        <taxon>Ascomycota</taxon>
        <taxon>Pezizomycotina</taxon>
        <taxon>Eurotiomycetes</taxon>
        <taxon>Chaetothyriomycetidae</taxon>
        <taxon>Chaetothyriales</taxon>
        <taxon>Herpotrichiellaceae</taxon>
        <taxon>Exophiala</taxon>
    </lineage>
</organism>
<keyword evidence="2" id="KW-0812">Transmembrane</keyword>
<evidence type="ECO:0000313" key="4">
    <source>
        <dbReference type="Proteomes" id="UP001358417"/>
    </source>
</evidence>
<proteinExistence type="predicted"/>
<keyword evidence="2" id="KW-0472">Membrane</keyword>
<dbReference type="PANTHER" id="PTHR33604:SF3">
    <property type="entry name" value="OSJNBA0004B13.7 PROTEIN"/>
    <property type="match status" value="1"/>
</dbReference>
<evidence type="ECO:0008006" key="5">
    <source>
        <dbReference type="Google" id="ProtNLM"/>
    </source>
</evidence>